<keyword evidence="2" id="KW-1133">Transmembrane helix</keyword>
<protein>
    <submittedName>
        <fullName evidence="3">Uncharacterized protein</fullName>
    </submittedName>
</protein>
<sequence>MHFPYDRVHNDRIAPWVRAAGRVSVRDGSGRWGLGLAALAAVAIPFAVIAVLDPRIGLLRARPASEAGNSSPGQASPAQTSSAQAPAPPLSQGPMPGPPASPSRQPWIDEARPQAAERPCPVCAAEAGPVAIRGTLADQEIQVPDVTAERTAQRERLIGWTAHPDRVPGSAASLDLIGLVYTAPREAGAGYRPLAIDLSGAPGRAVVVLTEQPVSLGLATVPADRAGALGVESSAAFALAEGRPGLLAGFRALPYGAAEVAPVLDPLRFGPGTRRGFCEALRLWAVQFGLPAWRTRYTLIENPTRIALAGEALRTDGTTRGRVSGPRLARLCRA</sequence>
<organism evidence="3 4">
    <name type="scientific">Methylobacterium aquaticum</name>
    <dbReference type="NCBI Taxonomy" id="270351"/>
    <lineage>
        <taxon>Bacteria</taxon>
        <taxon>Pseudomonadati</taxon>
        <taxon>Pseudomonadota</taxon>
        <taxon>Alphaproteobacteria</taxon>
        <taxon>Hyphomicrobiales</taxon>
        <taxon>Methylobacteriaceae</taxon>
        <taxon>Methylobacterium</taxon>
    </lineage>
</organism>
<dbReference type="STRING" id="270351.Maq22A_c17310"/>
<accession>A0A0C6FMW0</accession>
<name>A0A0C6FMW0_9HYPH</name>
<keyword evidence="2" id="KW-0472">Membrane</keyword>
<evidence type="ECO:0000313" key="3">
    <source>
        <dbReference type="EMBL" id="BAQ46579.1"/>
    </source>
</evidence>
<proteinExistence type="predicted"/>
<dbReference type="PATRIC" id="fig|270351.10.peg.3335"/>
<gene>
    <name evidence="3" type="ORF">Maq22A_c17310</name>
</gene>
<evidence type="ECO:0000313" key="4">
    <source>
        <dbReference type="Proteomes" id="UP000061432"/>
    </source>
</evidence>
<dbReference type="AlphaFoldDB" id="A0A0C6FMW0"/>
<feature type="region of interest" description="Disordered" evidence="1">
    <location>
        <begin position="64"/>
        <end position="106"/>
    </location>
</feature>
<reference evidence="3 4" key="1">
    <citation type="journal article" date="2015" name="Genome Announc.">
        <title>Complete Genome Sequence of Methylobacterium aquaticum Strain 22A, Isolated from Racomitrium japonicum Moss.</title>
        <authorList>
            <person name="Tani A."/>
            <person name="Ogura Y."/>
            <person name="Hayashi T."/>
            <person name="Kimbara K."/>
        </authorList>
    </citation>
    <scope>NUCLEOTIDE SEQUENCE [LARGE SCALE GENOMIC DNA]</scope>
    <source>
        <strain evidence="3 4">MA-22A</strain>
    </source>
</reference>
<feature type="transmembrane region" description="Helical" evidence="2">
    <location>
        <begin position="32"/>
        <end position="52"/>
    </location>
</feature>
<evidence type="ECO:0000256" key="1">
    <source>
        <dbReference type="SAM" id="MobiDB-lite"/>
    </source>
</evidence>
<dbReference type="Proteomes" id="UP000061432">
    <property type="component" value="Chromosome"/>
</dbReference>
<dbReference type="EMBL" id="AP014704">
    <property type="protein sequence ID" value="BAQ46579.1"/>
    <property type="molecule type" value="Genomic_DNA"/>
</dbReference>
<dbReference type="KEGG" id="maqu:Maq22A_c17310"/>
<feature type="compositionally biased region" description="Low complexity" evidence="1">
    <location>
        <begin position="70"/>
        <end position="85"/>
    </location>
</feature>
<keyword evidence="2" id="KW-0812">Transmembrane</keyword>
<feature type="compositionally biased region" description="Pro residues" evidence="1">
    <location>
        <begin position="86"/>
        <end position="101"/>
    </location>
</feature>
<evidence type="ECO:0000256" key="2">
    <source>
        <dbReference type="SAM" id="Phobius"/>
    </source>
</evidence>
<reference evidence="4" key="2">
    <citation type="submission" date="2015-01" db="EMBL/GenBank/DDBJ databases">
        <title>Complete genome sequence of Methylobacterium aquaticum strain 22A.</title>
        <authorList>
            <person name="Tani A."/>
            <person name="Ogura Y."/>
            <person name="Hayashi T."/>
        </authorList>
    </citation>
    <scope>NUCLEOTIDE SEQUENCE [LARGE SCALE GENOMIC DNA]</scope>
    <source>
        <strain evidence="4">MA-22A</strain>
    </source>
</reference>